<name>E8R7M7_DESM0</name>
<dbReference type="EMBL" id="CP002363">
    <property type="protein sequence ID" value="ADV64522.1"/>
    <property type="molecule type" value="Genomic_DNA"/>
</dbReference>
<reference evidence="3" key="1">
    <citation type="submission" date="2010-11" db="EMBL/GenBank/DDBJ databases">
        <title>The complete genome of Desulfurococcus mucosus DSM 2162.</title>
        <authorList>
            <consortium name="US DOE Joint Genome Institute (JGI-PGF)"/>
            <person name="Lucas S."/>
            <person name="Copeland A."/>
            <person name="Lapidus A."/>
            <person name="Bruce D."/>
            <person name="Goodwin L."/>
            <person name="Pitluck S."/>
            <person name="Kyrpides N."/>
            <person name="Mavromatis K."/>
            <person name="Pagani I."/>
            <person name="Ivanova N."/>
            <person name="Ovchinnikova G."/>
            <person name="Chertkov O."/>
            <person name="Held B."/>
            <person name="Brettin T."/>
            <person name="Detter J.C."/>
            <person name="Tapia R."/>
            <person name="Han C."/>
            <person name="Land M."/>
            <person name="Hauser L."/>
            <person name="Markowitz V."/>
            <person name="Cheng J.-F."/>
            <person name="Hugenholtz P."/>
            <person name="Woyke T."/>
            <person name="Wu D."/>
            <person name="Wirth R."/>
            <person name="Bilek Y."/>
            <person name="Hader T."/>
            <person name="Klenk H.-P."/>
            <person name="Eisen J.A."/>
        </authorList>
    </citation>
    <scope>NUCLEOTIDE SEQUENCE [LARGE SCALE GENOMIC DNA]</scope>
    <source>
        <strain evidence="3">ATCC 35584 / DSM 2162 / JCM 9187 / O7/1</strain>
    </source>
</reference>
<keyword evidence="3" id="KW-1185">Reference proteome</keyword>
<dbReference type="SUPFAM" id="SSF56281">
    <property type="entry name" value="Metallo-hydrolase/oxidoreductase"/>
    <property type="match status" value="1"/>
</dbReference>
<dbReference type="Pfam" id="PF00753">
    <property type="entry name" value="Lactamase_B"/>
    <property type="match status" value="1"/>
</dbReference>
<dbReference type="InterPro" id="IPR036866">
    <property type="entry name" value="RibonucZ/Hydroxyglut_hydro"/>
</dbReference>
<dbReference type="CDD" id="cd07713">
    <property type="entry name" value="DHPS-like_MBL-fold"/>
    <property type="match status" value="1"/>
</dbReference>
<organism evidence="2 3">
    <name type="scientific">Desulfurococcus mucosus (strain ATCC 35584 / DSM 2162 / JCM 9187 / O7/1)</name>
    <dbReference type="NCBI Taxonomy" id="765177"/>
    <lineage>
        <taxon>Archaea</taxon>
        <taxon>Thermoproteota</taxon>
        <taxon>Thermoprotei</taxon>
        <taxon>Desulfurococcales</taxon>
        <taxon>Desulfurococcaceae</taxon>
        <taxon>Desulfurococcus</taxon>
    </lineage>
</organism>
<dbReference type="PANTHER" id="PTHR13754">
    <property type="entry name" value="METALLO-BETA-LACTAMASE SUPERFAMILY PROTEIN"/>
    <property type="match status" value="1"/>
</dbReference>
<feature type="domain" description="Metallo-beta-lactamase" evidence="1">
    <location>
        <begin position="29"/>
        <end position="262"/>
    </location>
</feature>
<sequence length="291" mass="31692">MDTAIPRRVEVFVLADDYAGMTRGLLAQHGVSYLVKATMEEGSEVTVLFDTGYNGEAVLRNMEVLGLSFDDVDYIVLSHNHYDHANGLPTLLKTAGRKRLVPVIVGKGFFHRSVALKPRLRVLNHEWTREEAEALGARFIEVDGRLDLAPGVSIPGLIGLGERLGFENNSTSYYIVANGSLVEDWVSHEVSLAVRSRKGILLLVGCSHPGVASIARKASSVLGDRIHMVMGGFHLVDADEHRIARTIQALRELGVEKVVAGHCTGLKAEAMLLQAYGSDFTRIHTGLSVSI</sequence>
<dbReference type="KEGG" id="dmu:Desmu_0203"/>
<dbReference type="InterPro" id="IPR052926">
    <property type="entry name" value="Metallo-beta-lactamase_dom"/>
</dbReference>
<dbReference type="AlphaFoldDB" id="E8R7M7"/>
<evidence type="ECO:0000259" key="1">
    <source>
        <dbReference type="SMART" id="SM00849"/>
    </source>
</evidence>
<dbReference type="HOGENOM" id="CLU_036012_0_0_2"/>
<dbReference type="SMART" id="SM00849">
    <property type="entry name" value="Lactamase_B"/>
    <property type="match status" value="1"/>
</dbReference>
<dbReference type="PANTHER" id="PTHR13754:SF18">
    <property type="entry name" value="7,8-DIHYDROPTERIN-6-METHYL-4-(BETA-D-RIBOFURANOSYL)-AMINOBENZENE-5'-PHOSPHATE SYNTHASE"/>
    <property type="match status" value="1"/>
</dbReference>
<gene>
    <name evidence="2" type="ordered locus">Desmu_0203</name>
</gene>
<evidence type="ECO:0000313" key="2">
    <source>
        <dbReference type="EMBL" id="ADV64522.1"/>
    </source>
</evidence>
<dbReference type="GO" id="GO:0016740">
    <property type="term" value="F:transferase activity"/>
    <property type="evidence" value="ECO:0007669"/>
    <property type="project" value="TreeGrafter"/>
</dbReference>
<dbReference type="eggNOG" id="arCOG00503">
    <property type="taxonomic scope" value="Archaea"/>
</dbReference>
<dbReference type="GeneID" id="10152891"/>
<dbReference type="Proteomes" id="UP000001068">
    <property type="component" value="Chromosome"/>
</dbReference>
<reference evidence="2 3" key="2">
    <citation type="journal article" date="2011" name="Stand. Genomic Sci.">
        <title>Complete genome sequence of Desulfurococcus mucosus type strain (O7/1).</title>
        <authorList>
            <person name="Wirth R."/>
            <person name="Chertkov O."/>
            <person name="Held B."/>
            <person name="Lapidus A."/>
            <person name="Nolan M."/>
            <person name="Lucas S."/>
            <person name="Hammon N."/>
            <person name="Deshpande S."/>
            <person name="Cheng J.F."/>
            <person name="Tapia R."/>
            <person name="Han C."/>
            <person name="Goodwin L."/>
            <person name="Pitluck S."/>
            <person name="Liolios K."/>
            <person name="Ioanna P."/>
            <person name="Ivanova N."/>
            <person name="Mavromatis K."/>
            <person name="Mikhailova N."/>
            <person name="Pati A."/>
            <person name="Chen A."/>
            <person name="Palaniappan K."/>
            <person name="Land M."/>
            <person name="Hauser L."/>
            <person name="Chang Y.J."/>
            <person name="Jeffries C.D."/>
            <person name="Bilek Y."/>
            <person name="Hader T."/>
            <person name="Rohde M."/>
            <person name="Spring S."/>
            <person name="Sikorski J."/>
            <person name="Goker M."/>
            <person name="Woyke T."/>
            <person name="Bristow J."/>
            <person name="Eisen J.A."/>
            <person name="Markowitz V."/>
            <person name="Hugenholtz P."/>
            <person name="Kyrpides N.C."/>
            <person name="Klenk H.P."/>
        </authorList>
    </citation>
    <scope>NUCLEOTIDE SEQUENCE [LARGE SCALE GENOMIC DNA]</scope>
    <source>
        <strain evidence="3">ATCC 35584 / DSM 2162 / JCM 9187 / O7/1</strain>
    </source>
</reference>
<dbReference type="STRING" id="765177.Desmu_0203"/>
<proteinExistence type="predicted"/>
<protein>
    <recommendedName>
        <fullName evidence="1">Metallo-beta-lactamase domain-containing protein</fullName>
    </recommendedName>
</protein>
<dbReference type="RefSeq" id="WP_013561744.1">
    <property type="nucleotide sequence ID" value="NC_014961.1"/>
</dbReference>
<accession>E8R7M7</accession>
<dbReference type="InterPro" id="IPR041712">
    <property type="entry name" value="DHPS-like_MBL-fold"/>
</dbReference>
<dbReference type="InterPro" id="IPR001279">
    <property type="entry name" value="Metallo-B-lactamas"/>
</dbReference>
<dbReference type="Gene3D" id="3.60.15.10">
    <property type="entry name" value="Ribonuclease Z/Hydroxyacylglutathione hydrolase-like"/>
    <property type="match status" value="1"/>
</dbReference>
<evidence type="ECO:0000313" key="3">
    <source>
        <dbReference type="Proteomes" id="UP000001068"/>
    </source>
</evidence>